<keyword evidence="3" id="KW-1185">Reference proteome</keyword>
<reference evidence="2 3" key="1">
    <citation type="submission" date="2015-08" db="EMBL/GenBank/DDBJ databases">
        <title>Next Generation Sequencing and Analysis of the Genome of Puccinia sorghi L Schw, the Causal Agent of Maize Common Rust.</title>
        <authorList>
            <person name="Rochi L."/>
            <person name="Burguener G."/>
            <person name="Darino M."/>
            <person name="Turjanski A."/>
            <person name="Kreff E."/>
            <person name="Dieguez M.J."/>
            <person name="Sacco F."/>
        </authorList>
    </citation>
    <scope>NUCLEOTIDE SEQUENCE [LARGE SCALE GENOMIC DNA]</scope>
    <source>
        <strain evidence="2 3">RO10H11247</strain>
    </source>
</reference>
<dbReference type="Proteomes" id="UP000037035">
    <property type="component" value="Unassembled WGS sequence"/>
</dbReference>
<dbReference type="OrthoDB" id="2513234at2759"/>
<dbReference type="VEuPathDB" id="FungiDB:VP01_129g3"/>
<accession>A0A0L6VN78</accession>
<proteinExistence type="predicted"/>
<evidence type="ECO:0000313" key="3">
    <source>
        <dbReference type="Proteomes" id="UP000037035"/>
    </source>
</evidence>
<evidence type="ECO:0000313" key="2">
    <source>
        <dbReference type="EMBL" id="KNZ62213.1"/>
    </source>
</evidence>
<keyword evidence="1" id="KW-0732">Signal</keyword>
<organism evidence="2 3">
    <name type="scientific">Puccinia sorghi</name>
    <dbReference type="NCBI Taxonomy" id="27349"/>
    <lineage>
        <taxon>Eukaryota</taxon>
        <taxon>Fungi</taxon>
        <taxon>Dikarya</taxon>
        <taxon>Basidiomycota</taxon>
        <taxon>Pucciniomycotina</taxon>
        <taxon>Pucciniomycetes</taxon>
        <taxon>Pucciniales</taxon>
        <taxon>Pucciniaceae</taxon>
        <taxon>Puccinia</taxon>
    </lineage>
</organism>
<feature type="signal peptide" evidence="1">
    <location>
        <begin position="1"/>
        <end position="20"/>
    </location>
</feature>
<feature type="chain" id="PRO_5005568683" evidence="1">
    <location>
        <begin position="21"/>
        <end position="469"/>
    </location>
</feature>
<gene>
    <name evidence="2" type="ORF">VP01_129g3</name>
</gene>
<name>A0A0L6VN78_9BASI</name>
<dbReference type="AlphaFoldDB" id="A0A0L6VN78"/>
<dbReference type="EMBL" id="LAVV01003332">
    <property type="protein sequence ID" value="KNZ62213.1"/>
    <property type="molecule type" value="Genomic_DNA"/>
</dbReference>
<evidence type="ECO:0000256" key="1">
    <source>
        <dbReference type="SAM" id="SignalP"/>
    </source>
</evidence>
<sequence>MCLVTICGFLLVLRLSHICAQSIRLLKMSSRPTCLSSGVNYYLSLSTSIETLPKISLVIGLFLCSCPTYKFFLEKNEVIPLIFHKALEPGTALCCEFDQQVDVEIVHNCCRLLNFEHSWKILLQWVNQTIKLSGAGKCLCHGSPPQPMFPKMVLLQVSWIPDQSMFCLAYECLPTDLANSILNAQSTLHTHQDCLKPIAADLPVLEDSSFNNLDLDPAGPPNDQPQEAIFDSCRNQWSNLICYSLGAPEFYWAQWNHRLSFSYDCSEDSFLIFSASFFWLRFTLHSSSRKWCLPYIIRNSSFNLRLPVFLSSIIAPLGTKGRFVPSKEICAHCLHFASGYYKKMIDLKFGDGLPASLPQGKIHFPLCWITKSTFRSNLMLENWGCEKLEIVHVDLIGLFEVEVIFGGLFILSFTLSLLKLYKTYPGCFDLPHGPRSQLDIRVGTGAQDHEATSTKTTSDNIQATGISTF</sequence>
<comment type="caution">
    <text evidence="2">The sequence shown here is derived from an EMBL/GenBank/DDBJ whole genome shotgun (WGS) entry which is preliminary data.</text>
</comment>
<protein>
    <submittedName>
        <fullName evidence="2">Uncharacterized protein</fullName>
    </submittedName>
</protein>